<evidence type="ECO:0000313" key="2">
    <source>
        <dbReference type="EMBL" id="KFG25919.1"/>
    </source>
</evidence>
<dbReference type="AlphaFoldDB" id="A0A086J1A1"/>
<evidence type="ECO:0000313" key="3">
    <source>
        <dbReference type="Proteomes" id="UP000054524"/>
    </source>
</evidence>
<evidence type="ECO:0000256" key="1">
    <source>
        <dbReference type="SAM" id="SignalP"/>
    </source>
</evidence>
<sequence length="902" mass="104063">MICRIILSLMMVQTILTRINMTDIKTVHETFIAEKQDVVINPRGPLNLLRGYIGNRSGYMYNKRFYSSEIETDYTLTKKGITISDEQEYDFKRIPVNDRVYKDIATQAPNGEYLSTYHMQLIKMFPSMDGDLSIEAARPNALTNFLRADHVKKDTKYILAALLLLSEGVDIKIDIDHTEKKKKLVIKSKKSKEKVFVDVEMYTAGIDPVTNMYSDSIYQYEAAEVVKFYIRCRDNPLLKKGGEFAMPSCKKEFESGKFLNSAAFLIQTYIYEFIDTVEDYKDFVNAVHELLVDQVVEKENPEQTKKKGKKGRIFDELFLAKEELGENIKYIELFYDLVKDTEENAIIPFCNDSQLPKFTRVPLCKLDKSGFEKNQALYYSDCVETALLGLFCCLAYNPETKEYETSHMGAGVSKELRDFFRDYPKPTEATDFEMHKQWSKVVACLDNPEIDYKKEKNELIAGISNIFLVIAEITGQKADTQELVEYIESADKAGKLDDTQKFYIKYKIESIIRSLSLNKNVSVDCKQMRLGKRSNGKADILAGFSIMYYFDNTRSGIVLDIKKGHANLSLLSSLDANSAYIREKCEEVKNIYNRAECYIGYIVCHYIDVEINTLEYGDYAILQNIKNDINLMLQGESENVSKILLYNRISKVFMKGYIMEFFAFGAVTKGVAQTNSLTRFTANILGSVPLNDPITRFLMIHLLPILKGWRECYPKLGYTASDCPSEHIFAWGQVESMHFYKKILDYPVPIAVKATCNYLKAVAGHDDQIHHAKHFITWRLLFNHIISDGSIDNLVKIRSVITEYMKEYTLNYIYICWFIHACTDKYKLSPEQIKEVYSFILPNVYPHGFYVRIVIETKKEFHKCLSVLKEKKTLFCSENDPKSMEKYNGLMAYIDHLYSNIA</sequence>
<name>A0A086J1A1_NEMA1</name>
<reference evidence="2 3" key="1">
    <citation type="journal article" date="2014" name="Genome Announc.">
        <title>Genome Sequence of the Microsporidian Species Nematocida sp1 Strain ERTm6 (ATCC PRA-372).</title>
        <authorList>
            <person name="Bakowski M.A."/>
            <person name="Priest M."/>
            <person name="Young S."/>
            <person name="Cuomo C.A."/>
            <person name="Troemel E.R."/>
        </authorList>
    </citation>
    <scope>NUCLEOTIDE SEQUENCE [LARGE SCALE GENOMIC DNA]</scope>
    <source>
        <strain evidence="2 3">ERTm6</strain>
    </source>
</reference>
<feature type="chain" id="PRO_5001807789" evidence="1">
    <location>
        <begin position="18"/>
        <end position="902"/>
    </location>
</feature>
<proteinExistence type="predicted"/>
<comment type="caution">
    <text evidence="2">The sequence shown here is derived from an EMBL/GenBank/DDBJ whole genome shotgun (WGS) entry which is preliminary data.</text>
</comment>
<dbReference type="HOGENOM" id="CLU_009683_3_0_1"/>
<dbReference type="Proteomes" id="UP000054524">
    <property type="component" value="Unassembled WGS sequence"/>
</dbReference>
<dbReference type="GeneID" id="77676881"/>
<dbReference type="RefSeq" id="XP_052904474.1">
    <property type="nucleotide sequence ID" value="XM_053049524.1"/>
</dbReference>
<keyword evidence="3" id="KW-1185">Reference proteome</keyword>
<dbReference type="EMBL" id="AKIJ01000004">
    <property type="protein sequence ID" value="KFG25919.1"/>
    <property type="molecule type" value="Genomic_DNA"/>
</dbReference>
<organism evidence="2 3">
    <name type="scientific">Nematocida ausubeli (strain ATCC PRA-371 / ERTm2)</name>
    <name type="common">Nematode killer fungus</name>
    <dbReference type="NCBI Taxonomy" id="1913371"/>
    <lineage>
        <taxon>Eukaryota</taxon>
        <taxon>Fungi</taxon>
        <taxon>Fungi incertae sedis</taxon>
        <taxon>Microsporidia</taxon>
        <taxon>Nematocida</taxon>
    </lineage>
</organism>
<protein>
    <submittedName>
        <fullName evidence="2">Uncharacterized protein</fullName>
    </submittedName>
</protein>
<keyword evidence="1" id="KW-0732">Signal</keyword>
<feature type="signal peptide" evidence="1">
    <location>
        <begin position="1"/>
        <end position="17"/>
    </location>
</feature>
<accession>A0A086J1A1</accession>
<gene>
    <name evidence="2" type="ORF">NESG_01908</name>
</gene>